<evidence type="ECO:0000256" key="3">
    <source>
        <dbReference type="ARBA" id="ARBA00005517"/>
    </source>
</evidence>
<evidence type="ECO:0000256" key="9">
    <source>
        <dbReference type="ARBA" id="ARBA00023239"/>
    </source>
</evidence>
<comment type="catalytic activity">
    <reaction evidence="10 12">
        <text>O-phospho-L-homoserine + H2O = L-threonine + phosphate</text>
        <dbReference type="Rhea" id="RHEA:10840"/>
        <dbReference type="ChEBI" id="CHEBI:15377"/>
        <dbReference type="ChEBI" id="CHEBI:43474"/>
        <dbReference type="ChEBI" id="CHEBI:57590"/>
        <dbReference type="ChEBI" id="CHEBI:57926"/>
        <dbReference type="EC" id="4.2.3.1"/>
    </reaction>
</comment>
<dbReference type="EMBL" id="RXIF01000001">
    <property type="protein sequence ID" value="RZN65651.1"/>
    <property type="molecule type" value="Genomic_DNA"/>
</dbReference>
<accession>A0A520KVB5</accession>
<name>A0A520KVB5_METT2</name>
<evidence type="ECO:0000313" key="18">
    <source>
        <dbReference type="Proteomes" id="UP000317158"/>
    </source>
</evidence>
<dbReference type="GO" id="GO:0009097">
    <property type="term" value="P:isoleucine biosynthetic process"/>
    <property type="evidence" value="ECO:0007669"/>
    <property type="project" value="TreeGrafter"/>
</dbReference>
<keyword evidence="8 12" id="KW-0663">Pyridoxal phosphate</keyword>
<dbReference type="GO" id="GO:0004794">
    <property type="term" value="F:threonine deaminase activity"/>
    <property type="evidence" value="ECO:0007669"/>
    <property type="project" value="TreeGrafter"/>
</dbReference>
<keyword evidence="7 12" id="KW-0791">Threonine biosynthesis</keyword>
<dbReference type="AlphaFoldDB" id="A0A520KVB5"/>
<evidence type="ECO:0000313" key="17">
    <source>
        <dbReference type="EMBL" id="RZN65651.1"/>
    </source>
</evidence>
<keyword evidence="9 12" id="KW-0456">Lyase</keyword>
<evidence type="ECO:0000256" key="4">
    <source>
        <dbReference type="ARBA" id="ARBA00013028"/>
    </source>
</evidence>
<dbReference type="GO" id="GO:0004795">
    <property type="term" value="F:threonine synthase activity"/>
    <property type="evidence" value="ECO:0007669"/>
    <property type="project" value="UniProtKB-UniRule"/>
</dbReference>
<proteinExistence type="inferred from homology"/>
<sequence>MYSLKCIKCGKEYDKRSVIYNCDCGGLLEVKIDFSSIDIDKDDYENIPLSVWKYKEFLPVEREPISIKEGGTPLYDCKRFSKLIGLKEPFYVKHEGLNPTGSFKDRGMTVGVTKAIELGMKIVACASTGNTSASLSVYGAKAGIPVVVLLPGGKVALGKVAQALIHGAKVIEIKGNFDDALEIVMKLCNEEGIYLLNSVNPYRLEGQKTIGYEIADELNWTAPDRIILPVGNAGNISAIYKGFKELKSIGWIDRIPKMTGIQAEGSAPIVKAFKDHKEDIMPEKNPETIATAIRIGNPINAIKALQAIYESKGLAEMVTDEEIVEAQKELAKLEGIGIEPASASSIAGLKKLLKNGLIDKDERVVCITTGNLLKDPEEVVNVCNKPIVVETKLDKVKKVLNLIKQYNVTQILQIY</sequence>
<dbReference type="SUPFAM" id="SSF53686">
    <property type="entry name" value="Tryptophan synthase beta subunit-like PLP-dependent enzymes"/>
    <property type="match status" value="1"/>
</dbReference>
<dbReference type="InterPro" id="IPR001926">
    <property type="entry name" value="TrpB-like_PALP"/>
</dbReference>
<dbReference type="NCBIfam" id="TIGR00260">
    <property type="entry name" value="thrC"/>
    <property type="match status" value="1"/>
</dbReference>
<feature type="modified residue" description="N6-(pyridoxal phosphate)lysine" evidence="14">
    <location>
        <position position="104"/>
    </location>
</feature>
<feature type="binding site" evidence="13">
    <location>
        <position position="130"/>
    </location>
    <ligand>
        <name>pyridoxal 5'-phosphate</name>
        <dbReference type="ChEBI" id="CHEBI:597326"/>
    </ligand>
</feature>
<dbReference type="GO" id="GO:0006567">
    <property type="term" value="P:L-threonine catabolic process"/>
    <property type="evidence" value="ECO:0007669"/>
    <property type="project" value="TreeGrafter"/>
</dbReference>
<dbReference type="FunFam" id="3.40.50.1100:FF:000014">
    <property type="entry name" value="Threonine synthase"/>
    <property type="match status" value="1"/>
</dbReference>
<dbReference type="UniPathway" id="UPA00050">
    <property type="reaction ID" value="UER00065"/>
</dbReference>
<dbReference type="NCBIfam" id="NF006050">
    <property type="entry name" value="PRK08197.1"/>
    <property type="match status" value="1"/>
</dbReference>
<evidence type="ECO:0000256" key="13">
    <source>
        <dbReference type="PIRSR" id="PIRSR038945-1"/>
    </source>
</evidence>
<comment type="cofactor">
    <cofactor evidence="1 12 13">
        <name>pyridoxal 5'-phosphate</name>
        <dbReference type="ChEBI" id="CHEBI:597326"/>
    </cofactor>
</comment>
<dbReference type="Proteomes" id="UP000317158">
    <property type="component" value="Unassembled WGS sequence"/>
</dbReference>
<dbReference type="EC" id="4.2.3.1" evidence="4 11"/>
<gene>
    <name evidence="17" type="ORF">EF806_00110</name>
</gene>
<dbReference type="Pfam" id="PF00291">
    <property type="entry name" value="PALP"/>
    <property type="match status" value="1"/>
</dbReference>
<comment type="pathway">
    <text evidence="2 12">Amino-acid biosynthesis; L-threonine biosynthesis; L-threonine from L-aspartate: step 5/5.</text>
</comment>
<dbReference type="GO" id="GO:0030170">
    <property type="term" value="F:pyridoxal phosphate binding"/>
    <property type="evidence" value="ECO:0007669"/>
    <property type="project" value="InterPro"/>
</dbReference>
<comment type="function">
    <text evidence="12">Catalyzes the gamma-elimination of phosphate from L-phosphohomoserine and the beta-addition of water to produce L-threonine.</text>
</comment>
<evidence type="ECO:0000256" key="5">
    <source>
        <dbReference type="ARBA" id="ARBA00018679"/>
    </source>
</evidence>
<organism evidence="17 18">
    <name type="scientific">Methanoliparum thermophilum</name>
    <dbReference type="NCBI Taxonomy" id="2491083"/>
    <lineage>
        <taxon>Archaea</taxon>
        <taxon>Methanobacteriati</taxon>
        <taxon>Methanobacteriota</taxon>
        <taxon>Candidatus Methanoliparia</taxon>
        <taxon>Candidatus Methanoliparales</taxon>
        <taxon>Candidatus Methanoliparaceae</taxon>
        <taxon>Candidatus Methanoliparum</taxon>
    </lineage>
</organism>
<comment type="similarity">
    <text evidence="3 12">Belongs to the threonine synthase family.</text>
</comment>
<evidence type="ECO:0000256" key="15">
    <source>
        <dbReference type="PIRSR" id="PIRSR038945-3"/>
    </source>
</evidence>
<evidence type="ECO:0000256" key="1">
    <source>
        <dbReference type="ARBA" id="ARBA00001933"/>
    </source>
</evidence>
<dbReference type="InterPro" id="IPR050147">
    <property type="entry name" value="Ser/Thr_Dehydratase"/>
</dbReference>
<evidence type="ECO:0000256" key="10">
    <source>
        <dbReference type="ARBA" id="ARBA00049144"/>
    </source>
</evidence>
<evidence type="ECO:0000256" key="11">
    <source>
        <dbReference type="NCBIfam" id="TIGR00260"/>
    </source>
</evidence>
<feature type="cross-link" description="Isoglutamyl lysine isopeptide (Lys-Gln) (interchain with Q-Cter in protein Pup)" evidence="15">
    <location>
        <position position="186"/>
    </location>
</feature>
<evidence type="ECO:0000256" key="12">
    <source>
        <dbReference type="PIRNR" id="PIRNR038945"/>
    </source>
</evidence>
<evidence type="ECO:0000256" key="8">
    <source>
        <dbReference type="ARBA" id="ARBA00022898"/>
    </source>
</evidence>
<feature type="binding site" evidence="13">
    <location>
        <position position="369"/>
    </location>
    <ligand>
        <name>pyridoxal 5'-phosphate</name>
        <dbReference type="ChEBI" id="CHEBI:597326"/>
    </ligand>
</feature>
<dbReference type="Gene3D" id="3.40.50.1100">
    <property type="match status" value="2"/>
</dbReference>
<dbReference type="InterPro" id="IPR000634">
    <property type="entry name" value="Ser/Thr_deHydtase_PyrdxlP-BS"/>
</dbReference>
<dbReference type="GO" id="GO:0003941">
    <property type="term" value="F:L-serine ammonia-lyase activity"/>
    <property type="evidence" value="ECO:0007669"/>
    <property type="project" value="TreeGrafter"/>
</dbReference>
<dbReference type="PANTHER" id="PTHR48078:SF6">
    <property type="entry name" value="L-THREONINE DEHYDRATASE CATABOLIC TDCB"/>
    <property type="match status" value="1"/>
</dbReference>
<evidence type="ECO:0000256" key="7">
    <source>
        <dbReference type="ARBA" id="ARBA00022697"/>
    </source>
</evidence>
<evidence type="ECO:0000256" key="14">
    <source>
        <dbReference type="PIRSR" id="PIRSR038945-2"/>
    </source>
</evidence>
<feature type="domain" description="Tryptophan synthase beta chain-like PALP" evidence="16">
    <location>
        <begin position="66"/>
        <end position="370"/>
    </location>
</feature>
<reference evidence="17 18" key="1">
    <citation type="journal article" date="2019" name="Nat. Microbiol.">
        <title>Wide diversity of methane and short-chain alkane metabolisms in uncultured archaea.</title>
        <authorList>
            <person name="Borrel G."/>
            <person name="Adam P.S."/>
            <person name="McKay L.J."/>
            <person name="Chen L.X."/>
            <person name="Sierra-Garcia I.N."/>
            <person name="Sieber C.M."/>
            <person name="Letourneur Q."/>
            <person name="Ghozlane A."/>
            <person name="Andersen G.L."/>
            <person name="Li W.J."/>
            <person name="Hallam S.J."/>
            <person name="Muyzer G."/>
            <person name="de Oliveira V.M."/>
            <person name="Inskeep W.P."/>
            <person name="Banfield J.F."/>
            <person name="Gribaldo S."/>
        </authorList>
    </citation>
    <scope>NUCLEOTIDE SEQUENCE [LARGE SCALE GENOMIC DNA]</scope>
    <source>
        <strain evidence="17">NM1a</strain>
    </source>
</reference>
<dbReference type="GO" id="GO:0006565">
    <property type="term" value="P:L-serine catabolic process"/>
    <property type="evidence" value="ECO:0007669"/>
    <property type="project" value="TreeGrafter"/>
</dbReference>
<dbReference type="InterPro" id="IPR026260">
    <property type="entry name" value="Thr_Synthase_bac/arc"/>
</dbReference>
<dbReference type="GO" id="GO:0009088">
    <property type="term" value="P:threonine biosynthetic process"/>
    <property type="evidence" value="ECO:0007669"/>
    <property type="project" value="UniProtKB-UniRule"/>
</dbReference>
<evidence type="ECO:0000256" key="6">
    <source>
        <dbReference type="ARBA" id="ARBA00022605"/>
    </source>
</evidence>
<evidence type="ECO:0000259" key="16">
    <source>
        <dbReference type="Pfam" id="PF00291"/>
    </source>
</evidence>
<dbReference type="PANTHER" id="PTHR48078">
    <property type="entry name" value="THREONINE DEHYDRATASE, MITOCHONDRIAL-RELATED"/>
    <property type="match status" value="1"/>
</dbReference>
<dbReference type="InterPro" id="IPR036052">
    <property type="entry name" value="TrpB-like_PALP_sf"/>
</dbReference>
<dbReference type="InterPro" id="IPR004450">
    <property type="entry name" value="Thr_synthase-like"/>
</dbReference>
<dbReference type="PROSITE" id="PS00165">
    <property type="entry name" value="DEHYDRATASE_SER_THR"/>
    <property type="match status" value="1"/>
</dbReference>
<dbReference type="CDD" id="cd01563">
    <property type="entry name" value="Thr-synth_1"/>
    <property type="match status" value="1"/>
</dbReference>
<evidence type="ECO:0000256" key="2">
    <source>
        <dbReference type="ARBA" id="ARBA00004979"/>
    </source>
</evidence>
<protein>
    <recommendedName>
        <fullName evidence="5 11">Threonine synthase</fullName>
        <ecNumber evidence="4 11">4.2.3.1</ecNumber>
    </recommendedName>
</protein>
<feature type="binding site" evidence="13">
    <location>
        <begin position="231"/>
        <end position="235"/>
    </location>
    <ligand>
        <name>pyridoxal 5'-phosphate</name>
        <dbReference type="ChEBI" id="CHEBI:597326"/>
    </ligand>
</feature>
<comment type="caution">
    <text evidence="17">The sequence shown here is derived from an EMBL/GenBank/DDBJ whole genome shotgun (WGS) entry which is preliminary data.</text>
</comment>
<dbReference type="PIRSF" id="PIRSF038945">
    <property type="entry name" value="Thr_synthase"/>
    <property type="match status" value="1"/>
</dbReference>
<keyword evidence="6 12" id="KW-0028">Amino-acid biosynthesis</keyword>